<keyword evidence="3" id="KW-1185">Reference proteome</keyword>
<dbReference type="Pfam" id="PF01979">
    <property type="entry name" value="Amidohydro_1"/>
    <property type="match status" value="1"/>
</dbReference>
<evidence type="ECO:0000259" key="1">
    <source>
        <dbReference type="Pfam" id="PF01979"/>
    </source>
</evidence>
<dbReference type="EMBL" id="QLOE01000013">
    <property type="protein sequence ID" value="RAO78496.1"/>
    <property type="molecule type" value="Genomic_DNA"/>
</dbReference>
<dbReference type="InterPro" id="IPR057744">
    <property type="entry name" value="OTAase-like"/>
</dbReference>
<dbReference type="Proteomes" id="UP000249782">
    <property type="component" value="Unassembled WGS sequence"/>
</dbReference>
<proteinExistence type="predicted"/>
<dbReference type="InterPro" id="IPR006680">
    <property type="entry name" value="Amidohydro-rel"/>
</dbReference>
<evidence type="ECO:0000313" key="3">
    <source>
        <dbReference type="Proteomes" id="UP000249782"/>
    </source>
</evidence>
<dbReference type="InterPro" id="IPR051781">
    <property type="entry name" value="Metallo-dep_Hydrolase"/>
</dbReference>
<dbReference type="OrthoDB" id="24954at2157"/>
<reference evidence="2 3" key="1">
    <citation type="submission" date="2018-06" db="EMBL/GenBank/DDBJ databases">
        <title>Draft genome sequence of hyperthermophilic methanogen Methanothermobacter tenebrarum sp. MCM-B 1447.</title>
        <authorList>
            <person name="Pore S.D."/>
            <person name="Dagar S."/>
            <person name="Dhakephalkar P.K."/>
        </authorList>
    </citation>
    <scope>NUCLEOTIDE SEQUENCE [LARGE SCALE GENOMIC DNA]</scope>
    <source>
        <strain evidence="2 3">MCM B 1447</strain>
    </source>
</reference>
<dbReference type="InterPro" id="IPR011059">
    <property type="entry name" value="Metal-dep_hydrolase_composite"/>
</dbReference>
<dbReference type="AlphaFoldDB" id="A0A328PFU4"/>
<dbReference type="SUPFAM" id="SSF51556">
    <property type="entry name" value="Metallo-dependent hydrolases"/>
    <property type="match status" value="1"/>
</dbReference>
<keyword evidence="2" id="KW-0378">Hydrolase</keyword>
<accession>A0A328PFU4</accession>
<sequence length="406" mass="44936">MEKLIINGEIIDLKANDHYRGSVSIKGNIIESISHQRKNEFNIINADDYFILPGFIDAHVHIMERGFKLEDRIETPLSLYFYNAIDNMRRTLNAGITTIRDAGMADFGVKLASQNGIIPAPRIQISVTPLSITGGHFDFHMKSGLDIELKYPGLPSGICDGPSEVRKKTREVLRAGADVIKIMATGGVMSVNDKPDDTQFTKKELKIIVEEAHFKGKKTMAHAHGLEGIKNCIKAGIDSIEHGTYIDKKTAAEMRDKGIYLVPTFFVTAELARKAKKSEIPGYTRKDAIEIAKVHRENIEAAYEEGVQLLMGTDSGVIDHGQNLKELSYLYDIGMEPAEILESATLKAAECIGWDDRIGSLDKGKLADILVVKENPLENIKSLADPDNILLVVKDGKILKNLLEIL</sequence>
<dbReference type="PANTHER" id="PTHR43135">
    <property type="entry name" value="ALPHA-D-RIBOSE 1-METHYLPHOSPHONATE 5-TRIPHOSPHATE DIPHOSPHATASE"/>
    <property type="match status" value="1"/>
</dbReference>
<dbReference type="InterPro" id="IPR032466">
    <property type="entry name" value="Metal_Hydrolase"/>
</dbReference>
<dbReference type="CDD" id="cd01299">
    <property type="entry name" value="Met_dep_hydrolase_A"/>
    <property type="match status" value="1"/>
</dbReference>
<dbReference type="SUPFAM" id="SSF51338">
    <property type="entry name" value="Composite domain of metallo-dependent hydrolases"/>
    <property type="match status" value="2"/>
</dbReference>
<name>A0A328PFU4_9EURY</name>
<dbReference type="Gene3D" id="2.30.40.10">
    <property type="entry name" value="Urease, subunit C, domain 1"/>
    <property type="match status" value="1"/>
</dbReference>
<dbReference type="Gene3D" id="3.20.20.140">
    <property type="entry name" value="Metal-dependent hydrolases"/>
    <property type="match status" value="1"/>
</dbReference>
<comment type="caution">
    <text evidence="2">The sequence shown here is derived from an EMBL/GenBank/DDBJ whole genome shotgun (WGS) entry which is preliminary data.</text>
</comment>
<evidence type="ECO:0000313" key="2">
    <source>
        <dbReference type="EMBL" id="RAO78496.1"/>
    </source>
</evidence>
<organism evidence="2 3">
    <name type="scientific">Methanothermobacter tenebrarum</name>
    <dbReference type="NCBI Taxonomy" id="680118"/>
    <lineage>
        <taxon>Archaea</taxon>
        <taxon>Methanobacteriati</taxon>
        <taxon>Methanobacteriota</taxon>
        <taxon>Methanomada group</taxon>
        <taxon>Methanobacteria</taxon>
        <taxon>Methanobacteriales</taxon>
        <taxon>Methanobacteriaceae</taxon>
        <taxon>Methanothermobacter</taxon>
    </lineage>
</organism>
<dbReference type="PANTHER" id="PTHR43135:SF3">
    <property type="entry name" value="ALPHA-D-RIBOSE 1-METHYLPHOSPHONATE 5-TRIPHOSPHATE DIPHOSPHATASE"/>
    <property type="match status" value="1"/>
</dbReference>
<dbReference type="RefSeq" id="WP_112094505.1">
    <property type="nucleotide sequence ID" value="NZ_QLOE01000013.1"/>
</dbReference>
<feature type="domain" description="Amidohydrolase-related" evidence="1">
    <location>
        <begin position="50"/>
        <end position="399"/>
    </location>
</feature>
<dbReference type="GO" id="GO:0016810">
    <property type="term" value="F:hydrolase activity, acting on carbon-nitrogen (but not peptide) bonds"/>
    <property type="evidence" value="ECO:0007669"/>
    <property type="project" value="InterPro"/>
</dbReference>
<protein>
    <submittedName>
        <fullName evidence="2">Amidohydrolase family protein</fullName>
    </submittedName>
</protein>
<gene>
    <name evidence="2" type="ORF">DPC56_07750</name>
</gene>